<reference evidence="1 2" key="1">
    <citation type="submission" date="2022-09" db="EMBL/GenBank/DDBJ databases">
        <title>Xylan utilization by haloarchaea-nanohaloarchaea associations.</title>
        <authorList>
            <person name="Yakimov M."/>
        </authorList>
    </citation>
    <scope>NUCLEOTIDE SEQUENCE [LARGE SCALE GENOMIC DNA]</scope>
    <source>
        <strain evidence="1 2">SVXNc</strain>
    </source>
</reference>
<dbReference type="GeneID" id="90590444"/>
<name>A0ABY8CFJ2_9ARCH</name>
<proteinExistence type="predicted"/>
<evidence type="ECO:0000313" key="1">
    <source>
        <dbReference type="EMBL" id="WEL19998.1"/>
    </source>
</evidence>
<dbReference type="Proteomes" id="UP001218034">
    <property type="component" value="Chromosome"/>
</dbReference>
<keyword evidence="2" id="KW-1185">Reference proteome</keyword>
<protein>
    <submittedName>
        <fullName evidence="1">Uncharacterized protein</fullName>
    </submittedName>
</protein>
<evidence type="ECO:0000313" key="2">
    <source>
        <dbReference type="Proteomes" id="UP001218034"/>
    </source>
</evidence>
<dbReference type="EMBL" id="CP104395">
    <property type="protein sequence ID" value="WEL19998.1"/>
    <property type="molecule type" value="Genomic_DNA"/>
</dbReference>
<accession>A0ABY8CFJ2</accession>
<dbReference type="RefSeq" id="WP_347721827.1">
    <property type="nucleotide sequence ID" value="NZ_CP104395.1"/>
</dbReference>
<organism evidence="1 2">
    <name type="scientific">Candidatus Nanohalococcus occultus</name>
    <dbReference type="NCBI Taxonomy" id="2978047"/>
    <lineage>
        <taxon>Archaea</taxon>
        <taxon>Candidatus Nanohalarchaeota</taxon>
        <taxon>Candidatus Nanohalarchaeota incertae sedis</taxon>
        <taxon>Candidatus Nanohalococcus</taxon>
    </lineage>
</organism>
<sequence>MRKGVAADVLAITIMFGMSLTLSGQSLLLSESVTQQTSYVVDDLRMVSRASSAADSYLYDYAQVGVERSIEQKTLEKARAGGDISWTGQKVSTFTAENLRSTAVSNLETASESYFHENYVADEKPVPCRITNPEIDIAITETQDVLKGELSPENYLAVECSAQKTTVTATKESSTTAAFNSRNNRYGTYAAEAAKILYDLQSEWEGNRRRYTGTASACGTTAGLAAEANSEARSDAYDLYSREAEQAVSTNLEDTSIQDEDYRLSEVTETRSETDSSGVCSCDPEPVPCKTGTCTRVICDKTEFESVSEIRVDEAQASMTLKDDKYKILGERGFQPLEFKISDYTQSFNSD</sequence>
<gene>
    <name evidence="1" type="ORF">SVXNc_1006</name>
</gene>